<keyword evidence="4" id="KW-1185">Reference proteome</keyword>
<dbReference type="Proteomes" id="UP000295620">
    <property type="component" value="Unassembled WGS sequence"/>
</dbReference>
<dbReference type="InterPro" id="IPR037682">
    <property type="entry name" value="TonB_C"/>
</dbReference>
<feature type="domain" description="TonB C-terminal" evidence="2">
    <location>
        <begin position="375"/>
        <end position="441"/>
    </location>
</feature>
<dbReference type="SUPFAM" id="SSF49464">
    <property type="entry name" value="Carboxypeptidase regulatory domain-like"/>
    <property type="match status" value="1"/>
</dbReference>
<keyword evidence="1" id="KW-1133">Transmembrane helix</keyword>
<dbReference type="EMBL" id="SNYC01000004">
    <property type="protein sequence ID" value="TDQ09311.1"/>
    <property type="molecule type" value="Genomic_DNA"/>
</dbReference>
<proteinExistence type="predicted"/>
<evidence type="ECO:0000313" key="3">
    <source>
        <dbReference type="EMBL" id="TDQ09311.1"/>
    </source>
</evidence>
<evidence type="ECO:0000256" key="1">
    <source>
        <dbReference type="SAM" id="Phobius"/>
    </source>
</evidence>
<dbReference type="InterPro" id="IPR008969">
    <property type="entry name" value="CarboxyPept-like_regulatory"/>
</dbReference>
<evidence type="ECO:0000313" key="4">
    <source>
        <dbReference type="Proteomes" id="UP000295620"/>
    </source>
</evidence>
<keyword evidence="1" id="KW-0472">Membrane</keyword>
<dbReference type="Pfam" id="PF13715">
    <property type="entry name" value="CarbopepD_reg_2"/>
    <property type="match status" value="1"/>
</dbReference>
<protein>
    <submittedName>
        <fullName evidence="3">TonB-like protein</fullName>
    </submittedName>
</protein>
<dbReference type="Gene3D" id="3.30.1150.10">
    <property type="match status" value="1"/>
</dbReference>
<feature type="transmembrane region" description="Helical" evidence="1">
    <location>
        <begin position="84"/>
        <end position="103"/>
    </location>
</feature>
<dbReference type="GO" id="GO:0055085">
    <property type="term" value="P:transmembrane transport"/>
    <property type="evidence" value="ECO:0007669"/>
    <property type="project" value="InterPro"/>
</dbReference>
<evidence type="ECO:0000259" key="2">
    <source>
        <dbReference type="Pfam" id="PF03544"/>
    </source>
</evidence>
<dbReference type="Gene3D" id="2.60.40.1120">
    <property type="entry name" value="Carboxypeptidase-like, regulatory domain"/>
    <property type="match status" value="1"/>
</dbReference>
<dbReference type="Pfam" id="PF03544">
    <property type="entry name" value="TonB_C"/>
    <property type="match status" value="1"/>
</dbReference>
<gene>
    <name evidence="3" type="ORF">ATK78_1465</name>
</gene>
<organism evidence="3 4">
    <name type="scientific">Pedobacter metabolipauper</name>
    <dbReference type="NCBI Taxonomy" id="425513"/>
    <lineage>
        <taxon>Bacteria</taxon>
        <taxon>Pseudomonadati</taxon>
        <taxon>Bacteroidota</taxon>
        <taxon>Sphingobacteriia</taxon>
        <taxon>Sphingobacteriales</taxon>
        <taxon>Sphingobacteriaceae</taxon>
        <taxon>Pedobacter</taxon>
    </lineage>
</organism>
<reference evidence="3 4" key="1">
    <citation type="submission" date="2019-03" db="EMBL/GenBank/DDBJ databases">
        <title>Genomic Encyclopedia of Archaeal and Bacterial Type Strains, Phase II (KMG-II): from individual species to whole genera.</title>
        <authorList>
            <person name="Goeker M."/>
        </authorList>
    </citation>
    <scope>NUCLEOTIDE SEQUENCE [LARGE SCALE GENOMIC DNA]</scope>
    <source>
        <strain evidence="3 4">DSM 19035</strain>
    </source>
</reference>
<keyword evidence="1" id="KW-0812">Transmembrane</keyword>
<dbReference type="AlphaFoldDB" id="A0A4R6SVA8"/>
<name>A0A4R6SVA8_9SPHI</name>
<sequence length="441" mass="47411">MVNNDWLDIAVLEDYLDGKLDSKAMNRVEREALEDPFVAEALAGLSASPKRSLESISLLQKQLHDRIATQQTSKKTAVITWQRLSIAATAAVLFISVGIMFWMKQVNYQQAVANRPKKVDVVIAPLPLDSGVKEAAVIAAAKLPENNASSSADHTAVAVDQAIRAAKENSYAVNSKKNAVRANETRSAYVENSLADKETKVAAATEIKSNSLNEVVVVAFGTSARKESVGSVSVMRAAEQPVKNGIAGKVVEQYNGEPIPGVTVTLKGTNTSVQTNSQGEFLITIDTALKAPVLVASYIGFTKAEALAKKSGSQLLTIMMQEDGNSLNEVVVTSQSSDVAKALAGNVSGISVQGRVPAKEHDKFDDYLNKNNRYAKAPKIGRSVFLNFTLDKRGHPENIKVISGIDDKYNAEAIRLVQEGPKWKKLPKSAASSSISVKIDF</sequence>
<accession>A0A4R6SVA8</accession>
<dbReference type="SUPFAM" id="SSF74653">
    <property type="entry name" value="TolA/TonB C-terminal domain"/>
    <property type="match status" value="1"/>
</dbReference>
<comment type="caution">
    <text evidence="3">The sequence shown here is derived from an EMBL/GenBank/DDBJ whole genome shotgun (WGS) entry which is preliminary data.</text>
</comment>